<dbReference type="Gene3D" id="1.10.443.10">
    <property type="entry name" value="Intergrase catalytic core"/>
    <property type="match status" value="1"/>
</dbReference>
<dbReference type="EMBL" id="MTEJ01000007">
    <property type="protein sequence ID" value="OQX16166.1"/>
    <property type="molecule type" value="Genomic_DNA"/>
</dbReference>
<dbReference type="GO" id="GO:0003677">
    <property type="term" value="F:DNA binding"/>
    <property type="evidence" value="ECO:0007669"/>
    <property type="project" value="UniProtKB-UniRule"/>
</dbReference>
<dbReference type="Proteomes" id="UP000192491">
    <property type="component" value="Unassembled WGS sequence"/>
</dbReference>
<keyword evidence="2" id="KW-0229">DNA integration</keyword>
<comment type="similarity">
    <text evidence="1">Belongs to the 'phage' integrase family.</text>
</comment>
<dbReference type="InterPro" id="IPR016177">
    <property type="entry name" value="DNA-bd_dom_sf"/>
</dbReference>
<evidence type="ECO:0000259" key="7">
    <source>
        <dbReference type="PROSITE" id="PS51900"/>
    </source>
</evidence>
<organism evidence="8 9">
    <name type="scientific">Thiothrix lacustris</name>
    <dbReference type="NCBI Taxonomy" id="525917"/>
    <lineage>
        <taxon>Bacteria</taxon>
        <taxon>Pseudomonadati</taxon>
        <taxon>Pseudomonadota</taxon>
        <taxon>Gammaproteobacteria</taxon>
        <taxon>Thiotrichales</taxon>
        <taxon>Thiotrichaceae</taxon>
        <taxon>Thiothrix</taxon>
    </lineage>
</organism>
<dbReference type="GO" id="GO:0006310">
    <property type="term" value="P:DNA recombination"/>
    <property type="evidence" value="ECO:0007669"/>
    <property type="project" value="UniProtKB-KW"/>
</dbReference>
<evidence type="ECO:0000256" key="6">
    <source>
        <dbReference type="SAM" id="MobiDB-lite"/>
    </source>
</evidence>
<dbReference type="PROSITE" id="PS51900">
    <property type="entry name" value="CB"/>
    <property type="match status" value="1"/>
</dbReference>
<dbReference type="InterPro" id="IPR044068">
    <property type="entry name" value="CB"/>
</dbReference>
<proteinExistence type="inferred from homology"/>
<evidence type="ECO:0000256" key="2">
    <source>
        <dbReference type="ARBA" id="ARBA00022908"/>
    </source>
</evidence>
<dbReference type="Gene3D" id="3.30.160.60">
    <property type="entry name" value="Classic Zinc Finger"/>
    <property type="match status" value="1"/>
</dbReference>
<evidence type="ECO:0000313" key="9">
    <source>
        <dbReference type="Proteomes" id="UP000192491"/>
    </source>
</evidence>
<evidence type="ECO:0000313" key="8">
    <source>
        <dbReference type="EMBL" id="OQX16166.1"/>
    </source>
</evidence>
<gene>
    <name evidence="8" type="ORF">BWK73_04700</name>
</gene>
<dbReference type="InterPro" id="IPR013762">
    <property type="entry name" value="Integrase-like_cat_sf"/>
</dbReference>
<protein>
    <recommendedName>
        <fullName evidence="7">Core-binding (CB) domain-containing protein</fullName>
    </recommendedName>
</protein>
<feature type="region of interest" description="Disordered" evidence="6">
    <location>
        <begin position="1"/>
        <end position="23"/>
    </location>
</feature>
<dbReference type="GO" id="GO:0008907">
    <property type="term" value="F:integrase activity"/>
    <property type="evidence" value="ECO:0007669"/>
    <property type="project" value="InterPro"/>
</dbReference>
<evidence type="ECO:0000256" key="1">
    <source>
        <dbReference type="ARBA" id="ARBA00008857"/>
    </source>
</evidence>
<feature type="domain" description="Core-binding (CB)" evidence="7">
    <location>
        <begin position="82"/>
        <end position="170"/>
    </location>
</feature>
<evidence type="ECO:0000256" key="3">
    <source>
        <dbReference type="ARBA" id="ARBA00023125"/>
    </source>
</evidence>
<dbReference type="Gene3D" id="1.10.150.130">
    <property type="match status" value="1"/>
</dbReference>
<dbReference type="SUPFAM" id="SSF54171">
    <property type="entry name" value="DNA-binding domain"/>
    <property type="match status" value="1"/>
</dbReference>
<dbReference type="InterPro" id="IPR011010">
    <property type="entry name" value="DNA_brk_join_enz"/>
</dbReference>
<dbReference type="AlphaFoldDB" id="A0A1Y1QXI9"/>
<keyword evidence="3 5" id="KW-0238">DNA-binding</keyword>
<dbReference type="InterPro" id="IPR010998">
    <property type="entry name" value="Integrase_recombinase_N"/>
</dbReference>
<dbReference type="Pfam" id="PF09003">
    <property type="entry name" value="Arm-DNA-bind_1"/>
    <property type="match status" value="1"/>
</dbReference>
<reference evidence="8 9" key="1">
    <citation type="submission" date="2017-01" db="EMBL/GenBank/DDBJ databases">
        <title>Novel large sulfur bacteria in the metagenomes of groundwater-fed chemosynthetic microbial mats in the Lake Huron basin.</title>
        <authorList>
            <person name="Sharrar A.M."/>
            <person name="Flood B.E."/>
            <person name="Bailey J.V."/>
            <person name="Jones D.S."/>
            <person name="Biddanda B."/>
            <person name="Ruberg S.A."/>
            <person name="Marcus D.N."/>
            <person name="Dick G.J."/>
        </authorList>
    </citation>
    <scope>NUCLEOTIDE SEQUENCE [LARGE SCALE GENOMIC DNA]</scope>
    <source>
        <strain evidence="8">A8</strain>
    </source>
</reference>
<dbReference type="InterPro" id="IPR015094">
    <property type="entry name" value="Integrase_lambda-typ_DNA-bd_N"/>
</dbReference>
<evidence type="ECO:0000256" key="4">
    <source>
        <dbReference type="ARBA" id="ARBA00023172"/>
    </source>
</evidence>
<keyword evidence="4" id="KW-0233">DNA recombination</keyword>
<accession>A0A1Y1QXI9</accession>
<comment type="caution">
    <text evidence="8">The sequence shown here is derived from an EMBL/GenBank/DDBJ whole genome shotgun (WGS) entry which is preliminary data.</text>
</comment>
<evidence type="ECO:0000256" key="5">
    <source>
        <dbReference type="PROSITE-ProRule" id="PRU01248"/>
    </source>
</evidence>
<name>A0A1Y1QXI9_9GAMM</name>
<dbReference type="SUPFAM" id="SSF56349">
    <property type="entry name" value="DNA breaking-rejoining enzymes"/>
    <property type="match status" value="1"/>
</dbReference>
<sequence>MGRNRTTSGEGLPPNLYRKPQAEGRYYQYRDPRSGKFHGLGYDRKTAISQAKQLNALIAEQQRTDRVTAIYQPKLIITRQRWDLKTALNTYHDITDKAEKSKEISKNTAKTRRSHINALRKLPNWELDTENLESMIVDTATFLDGYREEGKERSAQSIRSTLKGVFTELRQLGQWLHPLDPASSTKNKQAPVKRARLTLENLQEILEYIRHPKFTDVRVDPWLEHAILLAVTSSHCNAELSRLTYTDIGTGCWLEDDWMHITRQKVKNSRISILLDFGLEKIGYSIREIIDMTKLDKLKATHAIHHQRTTTKARAGEAVHPNTYSRRFADVRDAVGIIPPEGKDPTTFYELRSLSERLARAQGVDVKTLLGHKHADTTDIYDDPRGGFTALLLK</sequence>